<comment type="subcellular location">
    <subcellularLocation>
        <location evidence="1">Membrane</location>
    </subcellularLocation>
</comment>
<evidence type="ECO:0000256" key="2">
    <source>
        <dbReference type="ARBA" id="ARBA00022692"/>
    </source>
</evidence>
<dbReference type="RefSeq" id="WP_180939208.1">
    <property type="nucleotide sequence ID" value="NZ_CP041238.1"/>
</dbReference>
<keyword evidence="6" id="KW-1185">Reference proteome</keyword>
<name>A0A859QEM6_9HYPH</name>
<dbReference type="GO" id="GO:0005506">
    <property type="term" value="F:iron ion binding"/>
    <property type="evidence" value="ECO:0007669"/>
    <property type="project" value="InterPro"/>
</dbReference>
<dbReference type="GO" id="GO:0008610">
    <property type="term" value="P:lipid biosynthetic process"/>
    <property type="evidence" value="ECO:0007669"/>
    <property type="project" value="InterPro"/>
</dbReference>
<dbReference type="Pfam" id="PF04116">
    <property type="entry name" value="FA_hydroxylase"/>
    <property type="match status" value="1"/>
</dbReference>
<dbReference type="EMBL" id="CP041238">
    <property type="protein sequence ID" value="QLL63322.1"/>
    <property type="molecule type" value="Genomic_DNA"/>
</dbReference>
<dbReference type="KEGG" id="emx:FKV68_18655"/>
<evidence type="ECO:0000256" key="3">
    <source>
        <dbReference type="ARBA" id="ARBA00022989"/>
    </source>
</evidence>
<dbReference type="GO" id="GO:0016491">
    <property type="term" value="F:oxidoreductase activity"/>
    <property type="evidence" value="ECO:0007669"/>
    <property type="project" value="InterPro"/>
</dbReference>
<dbReference type="InterPro" id="IPR050307">
    <property type="entry name" value="Sterol_Desaturase_Related"/>
</dbReference>
<protein>
    <submittedName>
        <fullName evidence="5">Sterol desaturase family protein</fullName>
    </submittedName>
</protein>
<sequence length="271" mass="30429">MLELLDLKATLIIAMIFIPLERLLPLHADQKVLRKHWLNDVIYLVFNGILIKLGFLAVVGLLMIAIRFAVPEGLTGIVQAQPVWLQAVEVVLVADTGFYLAHRVFHAVPFLWKFHAIHHSIEEMDWLAAHRVHPVDQIVTMTASLLPVYALGFSGAAVAVHALVYQGQSLLIHSNTRIRFGPLKWVLASSQFHHWHHANERQAYDKNFAGQLPFIDALAGTLYMPERMPRVYGTDEPVPPLYHQQLAYPLKQFAGRVPAGGLSEEPGDARP</sequence>
<accession>A0A859QEM6</accession>
<organism evidence="5 6">
    <name type="scientific">Sinorhizobium mexicanum</name>
    <dbReference type="NCBI Taxonomy" id="375549"/>
    <lineage>
        <taxon>Bacteria</taxon>
        <taxon>Pseudomonadati</taxon>
        <taxon>Pseudomonadota</taxon>
        <taxon>Alphaproteobacteria</taxon>
        <taxon>Hyphomicrobiales</taxon>
        <taxon>Rhizobiaceae</taxon>
        <taxon>Sinorhizobium/Ensifer group</taxon>
        <taxon>Sinorhizobium</taxon>
    </lineage>
</organism>
<evidence type="ECO:0000313" key="6">
    <source>
        <dbReference type="Proteomes" id="UP000510721"/>
    </source>
</evidence>
<proteinExistence type="predicted"/>
<dbReference type="GO" id="GO:0016020">
    <property type="term" value="C:membrane"/>
    <property type="evidence" value="ECO:0007669"/>
    <property type="project" value="UniProtKB-SubCell"/>
</dbReference>
<keyword evidence="2" id="KW-0812">Transmembrane</keyword>
<evidence type="ECO:0000256" key="1">
    <source>
        <dbReference type="ARBA" id="ARBA00004370"/>
    </source>
</evidence>
<dbReference type="InterPro" id="IPR006694">
    <property type="entry name" value="Fatty_acid_hydroxylase"/>
</dbReference>
<dbReference type="Proteomes" id="UP000510721">
    <property type="component" value="Chromosome"/>
</dbReference>
<reference evidence="5 6" key="1">
    <citation type="submission" date="2019-06" db="EMBL/GenBank/DDBJ databases">
        <title>Complete genome sequence of Ensifer mexicanus ITTG R7 isolated from nodules of Acacia angustissima (Mill.) Kuntze.</title>
        <authorList>
            <person name="Rincon-Rosales R."/>
            <person name="Rogel M.A."/>
            <person name="Guerrero G."/>
            <person name="Rincon-Molina C.I."/>
            <person name="Lopez-Lopez A."/>
            <person name="Martinez-Romero E."/>
        </authorList>
    </citation>
    <scope>NUCLEOTIDE SEQUENCE [LARGE SCALE GENOMIC DNA]</scope>
    <source>
        <strain evidence="5 6">ITTG R7</strain>
    </source>
</reference>
<dbReference type="AlphaFoldDB" id="A0A859QEM6"/>
<evidence type="ECO:0000313" key="5">
    <source>
        <dbReference type="EMBL" id="QLL63322.1"/>
    </source>
</evidence>
<gene>
    <name evidence="5" type="ORF">FKV68_18655</name>
</gene>
<evidence type="ECO:0000256" key="4">
    <source>
        <dbReference type="ARBA" id="ARBA00023136"/>
    </source>
</evidence>
<dbReference type="PANTHER" id="PTHR11863">
    <property type="entry name" value="STEROL DESATURASE"/>
    <property type="match status" value="1"/>
</dbReference>
<keyword evidence="4" id="KW-0472">Membrane</keyword>
<keyword evidence="3" id="KW-1133">Transmembrane helix</keyword>